<dbReference type="InterPro" id="IPR011032">
    <property type="entry name" value="GroES-like_sf"/>
</dbReference>
<evidence type="ECO:0000313" key="3">
    <source>
        <dbReference type="Proteomes" id="UP000198372"/>
    </source>
</evidence>
<dbReference type="SUPFAM" id="SSF50129">
    <property type="entry name" value="GroES-like"/>
    <property type="match status" value="1"/>
</dbReference>
<dbReference type="Gene3D" id="3.40.50.720">
    <property type="entry name" value="NAD(P)-binding Rossmann-like Domain"/>
    <property type="match status" value="1"/>
</dbReference>
<dbReference type="Proteomes" id="UP000198372">
    <property type="component" value="Unassembled WGS sequence"/>
</dbReference>
<dbReference type="PANTHER" id="PTHR43677:SF4">
    <property type="entry name" value="QUINONE OXIDOREDUCTASE-LIKE PROTEIN 2"/>
    <property type="match status" value="1"/>
</dbReference>
<dbReference type="GO" id="GO:0016491">
    <property type="term" value="F:oxidoreductase activity"/>
    <property type="evidence" value="ECO:0007669"/>
    <property type="project" value="InterPro"/>
</dbReference>
<dbReference type="InterPro" id="IPR051397">
    <property type="entry name" value="Zn-ADH-like_protein"/>
</dbReference>
<keyword evidence="3" id="KW-1185">Reference proteome</keyword>
<sequence length="355" mass="38109">MKGFVIERNIKLNELPGTLTTRASEPKPQGAEVLVDVQALQGLYQHKPAFPFVAGCEFSGTISPDSPLPKGCPYKHGQKVFGAGQGAYAERIKVDWKSLVPVPENVTMEQAAGLYITYPTSYAALVYRAEIKKGEYLLIHAAAGGVGMAALQIGKALGAKVIALCSTQDKLDVCTRAGADFAINYADEKAQNGGWQKQVMAVTKGHGADVIYDPVGLLIPSLKCIAWNGRALVVGFAAGTIEKAGLTSAGVALNPRLILSPMLCRRQVPANLILLKNIAISGVHWGAYQKNQPEMVPATWEALLKLFNSGTLKAVVFDRIFEGLESVPEALDELLARRTWGKAVVRVKTDKTAKL</sequence>
<dbReference type="InterPro" id="IPR020843">
    <property type="entry name" value="ER"/>
</dbReference>
<gene>
    <name evidence="2" type="ORF">BQ2448_7353</name>
</gene>
<dbReference type="Pfam" id="PF00107">
    <property type="entry name" value="ADH_zinc_N"/>
    <property type="match status" value="1"/>
</dbReference>
<dbReference type="CDD" id="cd08241">
    <property type="entry name" value="QOR1"/>
    <property type="match status" value="1"/>
</dbReference>
<dbReference type="GO" id="GO:0008270">
    <property type="term" value="F:zinc ion binding"/>
    <property type="evidence" value="ECO:0007669"/>
    <property type="project" value="InterPro"/>
</dbReference>
<reference evidence="3" key="1">
    <citation type="submission" date="2016-09" db="EMBL/GenBank/DDBJ databases">
        <authorList>
            <person name="Jeantristanb JTB J.-T."/>
            <person name="Ricardo R."/>
        </authorList>
    </citation>
    <scope>NUCLEOTIDE SEQUENCE [LARGE SCALE GENOMIC DNA]</scope>
</reference>
<dbReference type="OrthoDB" id="10257049at2759"/>
<dbReference type="AlphaFoldDB" id="A0A238FJK8"/>
<evidence type="ECO:0000313" key="2">
    <source>
        <dbReference type="EMBL" id="SCV73427.1"/>
    </source>
</evidence>
<dbReference type="InterPro" id="IPR036291">
    <property type="entry name" value="NAD(P)-bd_dom_sf"/>
</dbReference>
<dbReference type="Gene3D" id="3.90.180.10">
    <property type="entry name" value="Medium-chain alcohol dehydrogenases, catalytic domain"/>
    <property type="match status" value="1"/>
</dbReference>
<dbReference type="InterPro" id="IPR002364">
    <property type="entry name" value="Quin_OxRdtase/zeta-crystal_CS"/>
</dbReference>
<dbReference type="EMBL" id="FMSP01000018">
    <property type="protein sequence ID" value="SCV73427.1"/>
    <property type="molecule type" value="Genomic_DNA"/>
</dbReference>
<protein>
    <submittedName>
        <fullName evidence="2">BQ2448_7353 protein</fullName>
    </submittedName>
</protein>
<dbReference type="SMART" id="SM00829">
    <property type="entry name" value="PKS_ER"/>
    <property type="match status" value="1"/>
</dbReference>
<organism evidence="2 3">
    <name type="scientific">Microbotryum intermedium</name>
    <dbReference type="NCBI Taxonomy" id="269621"/>
    <lineage>
        <taxon>Eukaryota</taxon>
        <taxon>Fungi</taxon>
        <taxon>Dikarya</taxon>
        <taxon>Basidiomycota</taxon>
        <taxon>Pucciniomycotina</taxon>
        <taxon>Microbotryomycetes</taxon>
        <taxon>Microbotryales</taxon>
        <taxon>Microbotryaceae</taxon>
        <taxon>Microbotryum</taxon>
    </lineage>
</organism>
<dbReference type="PROSITE" id="PS01162">
    <property type="entry name" value="QOR_ZETA_CRYSTAL"/>
    <property type="match status" value="1"/>
</dbReference>
<dbReference type="SUPFAM" id="SSF51735">
    <property type="entry name" value="NAD(P)-binding Rossmann-fold domains"/>
    <property type="match status" value="1"/>
</dbReference>
<dbReference type="STRING" id="269621.A0A238FJK8"/>
<name>A0A238FJK8_9BASI</name>
<dbReference type="InterPro" id="IPR013149">
    <property type="entry name" value="ADH-like_C"/>
</dbReference>
<proteinExistence type="predicted"/>
<dbReference type="PANTHER" id="PTHR43677">
    <property type="entry name" value="SHORT-CHAIN DEHYDROGENASE/REDUCTASE"/>
    <property type="match status" value="1"/>
</dbReference>
<dbReference type="GO" id="GO:0005739">
    <property type="term" value="C:mitochondrion"/>
    <property type="evidence" value="ECO:0007669"/>
    <property type="project" value="TreeGrafter"/>
</dbReference>
<accession>A0A238FJK8</accession>
<evidence type="ECO:0000259" key="1">
    <source>
        <dbReference type="SMART" id="SM00829"/>
    </source>
</evidence>
<feature type="domain" description="Enoyl reductase (ER)" evidence="1">
    <location>
        <begin position="14"/>
        <end position="345"/>
    </location>
</feature>